<gene>
    <name evidence="4" type="ORF">GLS_c11970</name>
</gene>
<comment type="subcellular location">
    <subcellularLocation>
        <location evidence="1">Membrane</location>
        <topology evidence="1">Single-pass membrane protein</topology>
    </subcellularLocation>
</comment>
<dbReference type="GO" id="GO:0016020">
    <property type="term" value="C:membrane"/>
    <property type="evidence" value="ECO:0007669"/>
    <property type="project" value="UniProtKB-SubCell"/>
</dbReference>
<name>A0A067Z271_GLUOY</name>
<dbReference type="PANTHER" id="PTHR21461">
    <property type="entry name" value="GLYCOSYLTRANSFERASE FAMILY 92 PROTEIN"/>
    <property type="match status" value="1"/>
</dbReference>
<organism evidence="4 5">
    <name type="scientific">Gluconobacter oxydans DSM 3504</name>
    <dbReference type="NCBI Taxonomy" id="1288313"/>
    <lineage>
        <taxon>Bacteria</taxon>
        <taxon>Pseudomonadati</taxon>
        <taxon>Pseudomonadota</taxon>
        <taxon>Alphaproteobacteria</taxon>
        <taxon>Acetobacterales</taxon>
        <taxon>Acetobacteraceae</taxon>
        <taxon>Gluconobacter</taxon>
    </lineage>
</organism>
<dbReference type="GeneID" id="56906773"/>
<accession>A0A067Z271</accession>
<evidence type="ECO:0008006" key="6">
    <source>
        <dbReference type="Google" id="ProtNLM"/>
    </source>
</evidence>
<proteinExistence type="predicted"/>
<sequence length="483" mass="55554">MKKEKSAIVLFVKDEAHDIMAWLSWHISLGFDKIFVYDDHSTDGTYEIAKSCEGIYNVEVCRTSMLEGNFYYRQRDSYFDAIKKSIDHYEWIAMLDGDEYVSIDGTQDINGFLDKFSKDDTGIALSWCIYGSSSRVLKDKVPTYQVFNHRSTPELNDNTLVKSFVRPEAVSFVYENPHKFNLSYGNYADAAGQPVEWRPGATKNILWEGARINHYICRSMEHFIDRIKRRLGSDLSNSTVYWSHFDRNDVYDPQDQARINAANTVYNTIKKSVFQYSMKNFLEKGNALENTENSLAPHRKVDVFHLKSIHGEHLSLNNIDGHLFQGEGFERILAAIPYDSNKIWLFRNPVAYSSNVRFHITHSAQSNYCYEFEFDSNESDGSIFIKSPKTQKYLTCIPASHGGSVEFSREEASDWEKFYFGEKVSELTFVGDNEGPASDLIYYMLNSAGSFPYEEFLLKSSTLESNDRMNLKSLLGPQIMSII</sequence>
<dbReference type="AlphaFoldDB" id="A0A067Z271"/>
<dbReference type="EMBL" id="CP004373">
    <property type="protein sequence ID" value="AHK71101.1"/>
    <property type="molecule type" value="Genomic_DNA"/>
</dbReference>
<dbReference type="Proteomes" id="UP000031656">
    <property type="component" value="Chromosome"/>
</dbReference>
<dbReference type="GO" id="GO:0016757">
    <property type="term" value="F:glycosyltransferase activity"/>
    <property type="evidence" value="ECO:0007669"/>
    <property type="project" value="TreeGrafter"/>
</dbReference>
<dbReference type="Gene3D" id="3.90.550.10">
    <property type="entry name" value="Spore Coat Polysaccharide Biosynthesis Protein SpsA, Chain A"/>
    <property type="match status" value="1"/>
</dbReference>
<dbReference type="SUPFAM" id="SSF53448">
    <property type="entry name" value="Nucleotide-diphospho-sugar transferases"/>
    <property type="match status" value="1"/>
</dbReference>
<dbReference type="Pfam" id="PF13704">
    <property type="entry name" value="Glyco_tranf_2_4"/>
    <property type="match status" value="1"/>
</dbReference>
<evidence type="ECO:0000256" key="2">
    <source>
        <dbReference type="ARBA" id="ARBA00022692"/>
    </source>
</evidence>
<dbReference type="KEGG" id="goy:GLS_c11970"/>
<reference evidence="4 5" key="1">
    <citation type="journal article" date="2015" name="Appl. Microbiol. Biotechnol.">
        <title>The consequence of an additional NADH dehydrogenase paralog on the growth of Gluconobacter oxydans DSM3504.</title>
        <authorList>
            <person name="Kostner D."/>
            <person name="Luchterhand B."/>
            <person name="Junker A."/>
            <person name="Volland S."/>
            <person name="Daniel R."/>
            <person name="Buchs J."/>
            <person name="Liebl W."/>
            <person name="Ehrenreich A."/>
        </authorList>
    </citation>
    <scope>NUCLEOTIDE SEQUENCE [LARGE SCALE GENOMIC DNA]</scope>
    <source>
        <strain evidence="4">DSM 3504</strain>
    </source>
</reference>
<dbReference type="InterPro" id="IPR029044">
    <property type="entry name" value="Nucleotide-diphossugar_trans"/>
</dbReference>
<evidence type="ECO:0000313" key="5">
    <source>
        <dbReference type="Proteomes" id="UP000031656"/>
    </source>
</evidence>
<dbReference type="PANTHER" id="PTHR21461:SF69">
    <property type="entry name" value="GLYCOSYLTRANSFERASE FAMILY 92 PROTEIN"/>
    <property type="match status" value="1"/>
</dbReference>
<keyword evidence="3" id="KW-0472">Membrane</keyword>
<keyword evidence="3" id="KW-1133">Transmembrane helix</keyword>
<evidence type="ECO:0000313" key="4">
    <source>
        <dbReference type="EMBL" id="AHK71101.1"/>
    </source>
</evidence>
<dbReference type="GO" id="GO:0005737">
    <property type="term" value="C:cytoplasm"/>
    <property type="evidence" value="ECO:0007669"/>
    <property type="project" value="TreeGrafter"/>
</dbReference>
<dbReference type="RefSeq" id="WP_148295896.1">
    <property type="nucleotide sequence ID" value="NZ_CP004373.1"/>
</dbReference>
<dbReference type="HOGENOM" id="CLU_564708_0_0_5"/>
<keyword evidence="2" id="KW-0812">Transmembrane</keyword>
<protein>
    <recommendedName>
        <fullName evidence="6">Glycosyltransferase</fullName>
    </recommendedName>
</protein>
<evidence type="ECO:0000256" key="1">
    <source>
        <dbReference type="ARBA" id="ARBA00004167"/>
    </source>
</evidence>
<evidence type="ECO:0000256" key="3">
    <source>
        <dbReference type="ARBA" id="ARBA00022989"/>
    </source>
</evidence>